<dbReference type="EMBL" id="CAJPDT010000014">
    <property type="protein sequence ID" value="CAF9914940.1"/>
    <property type="molecule type" value="Genomic_DNA"/>
</dbReference>
<name>A0A8H3F0H6_9LECA</name>
<proteinExistence type="predicted"/>
<organism evidence="1 2">
    <name type="scientific">Imshaugia aleurites</name>
    <dbReference type="NCBI Taxonomy" id="172621"/>
    <lineage>
        <taxon>Eukaryota</taxon>
        <taxon>Fungi</taxon>
        <taxon>Dikarya</taxon>
        <taxon>Ascomycota</taxon>
        <taxon>Pezizomycotina</taxon>
        <taxon>Lecanoromycetes</taxon>
        <taxon>OSLEUM clade</taxon>
        <taxon>Lecanoromycetidae</taxon>
        <taxon>Lecanorales</taxon>
        <taxon>Lecanorineae</taxon>
        <taxon>Parmeliaceae</taxon>
        <taxon>Imshaugia</taxon>
    </lineage>
</organism>
<gene>
    <name evidence="1" type="ORF">IMSHALPRED_002286</name>
</gene>
<comment type="caution">
    <text evidence="1">The sequence shown here is derived from an EMBL/GenBank/DDBJ whole genome shotgun (WGS) entry which is preliminary data.</text>
</comment>
<dbReference type="Proteomes" id="UP000664534">
    <property type="component" value="Unassembled WGS sequence"/>
</dbReference>
<protein>
    <submittedName>
        <fullName evidence="1">Uncharacterized protein</fullName>
    </submittedName>
</protein>
<reference evidence="1" key="1">
    <citation type="submission" date="2021-03" db="EMBL/GenBank/DDBJ databases">
        <authorList>
            <person name="Tagirdzhanova G."/>
        </authorList>
    </citation>
    <scope>NUCLEOTIDE SEQUENCE</scope>
</reference>
<dbReference type="AlphaFoldDB" id="A0A8H3F0H6"/>
<sequence length="81" mass="9176">MSLTRMYQFNGAPSYFPNRSAALSKQPSGKLSFLRLRGPAYAAFAHYLNMQDTTKAPSKGFEYEHGTQPELDAEVKEVLMW</sequence>
<evidence type="ECO:0000313" key="2">
    <source>
        <dbReference type="Proteomes" id="UP000664534"/>
    </source>
</evidence>
<accession>A0A8H3F0H6</accession>
<evidence type="ECO:0000313" key="1">
    <source>
        <dbReference type="EMBL" id="CAF9914940.1"/>
    </source>
</evidence>
<keyword evidence="2" id="KW-1185">Reference proteome</keyword>